<evidence type="ECO:0000256" key="12">
    <source>
        <dbReference type="ARBA" id="ARBA00022737"/>
    </source>
</evidence>
<keyword evidence="16 21" id="KW-1133">Transmembrane helix</keyword>
<dbReference type="PROSITE" id="PS00108">
    <property type="entry name" value="PROTEIN_KINASE_ST"/>
    <property type="match status" value="1"/>
</dbReference>
<dbReference type="KEGG" id="atr:18443456"/>
<dbReference type="InterPro" id="IPR032675">
    <property type="entry name" value="LRR_dom_sf"/>
</dbReference>
<dbReference type="HOGENOM" id="CLU_000288_22_1_1"/>
<evidence type="ECO:0000256" key="14">
    <source>
        <dbReference type="ARBA" id="ARBA00022777"/>
    </source>
</evidence>
<keyword evidence="11 22" id="KW-0732">Signal</keyword>
<dbReference type="FunFam" id="1.10.510.10:FF:000417">
    <property type="entry name" value="Leucine-rich repeat receptor-like protein kinase"/>
    <property type="match status" value="1"/>
</dbReference>
<feature type="transmembrane region" description="Helical" evidence="21">
    <location>
        <begin position="634"/>
        <end position="658"/>
    </location>
</feature>
<keyword evidence="15" id="KW-0067">ATP-binding</keyword>
<dbReference type="Proteomes" id="UP000017836">
    <property type="component" value="Unassembled WGS sequence"/>
</dbReference>
<dbReference type="EMBL" id="KI392510">
    <property type="protein sequence ID" value="ERN15174.1"/>
    <property type="molecule type" value="Genomic_DNA"/>
</dbReference>
<dbReference type="eggNOG" id="ENOG502QQPF">
    <property type="taxonomic scope" value="Eukaryota"/>
</dbReference>
<reference evidence="25" key="1">
    <citation type="journal article" date="2013" name="Science">
        <title>The Amborella genome and the evolution of flowering plants.</title>
        <authorList>
            <consortium name="Amborella Genome Project"/>
        </authorList>
    </citation>
    <scope>NUCLEOTIDE SEQUENCE [LARGE SCALE GENOMIC DNA]</scope>
</reference>
<evidence type="ECO:0000256" key="11">
    <source>
        <dbReference type="ARBA" id="ARBA00022729"/>
    </source>
</evidence>
<evidence type="ECO:0000256" key="21">
    <source>
        <dbReference type="SAM" id="Phobius"/>
    </source>
</evidence>
<evidence type="ECO:0000256" key="1">
    <source>
        <dbReference type="ARBA" id="ARBA00004162"/>
    </source>
</evidence>
<protein>
    <recommendedName>
        <fullName evidence="4">non-specific serine/threonine protein kinase</fullName>
        <ecNumber evidence="4">2.7.11.1</ecNumber>
    </recommendedName>
</protein>
<evidence type="ECO:0000256" key="9">
    <source>
        <dbReference type="ARBA" id="ARBA00022679"/>
    </source>
</evidence>
<dbReference type="OrthoDB" id="676979at2759"/>
<dbReference type="Pfam" id="PF13855">
    <property type="entry name" value="LRR_8"/>
    <property type="match status" value="1"/>
</dbReference>
<evidence type="ECO:0000256" key="18">
    <source>
        <dbReference type="ARBA" id="ARBA00023180"/>
    </source>
</evidence>
<keyword evidence="17 21" id="KW-0472">Membrane</keyword>
<comment type="subcellular location">
    <subcellularLocation>
        <location evidence="1">Cell membrane</location>
        <topology evidence="1">Single-pass membrane protein</topology>
    </subcellularLocation>
    <subcellularLocation>
        <location evidence="2">Membrane</location>
        <topology evidence="2">Single-pass type I membrane protein</topology>
    </subcellularLocation>
</comment>
<dbReference type="EC" id="2.7.11.1" evidence="4"/>
<dbReference type="PANTHER" id="PTHR48056:SF29">
    <property type="entry name" value="RECEPTOR-LIKE PROTEIN KINASE HSL1"/>
    <property type="match status" value="1"/>
</dbReference>
<evidence type="ECO:0000256" key="6">
    <source>
        <dbReference type="ARBA" id="ARBA00022527"/>
    </source>
</evidence>
<keyword evidence="18" id="KW-0325">Glycoprotein</keyword>
<dbReference type="Gene3D" id="1.10.510.10">
    <property type="entry name" value="Transferase(Phosphotransferase) domain 1"/>
    <property type="match status" value="1"/>
</dbReference>
<evidence type="ECO:0000256" key="10">
    <source>
        <dbReference type="ARBA" id="ARBA00022692"/>
    </source>
</evidence>
<dbReference type="PROSITE" id="PS50011">
    <property type="entry name" value="PROTEIN_KINASE_DOM"/>
    <property type="match status" value="1"/>
</dbReference>
<dbReference type="SUPFAM" id="SSF52047">
    <property type="entry name" value="RNI-like"/>
    <property type="match status" value="1"/>
</dbReference>
<evidence type="ECO:0000256" key="5">
    <source>
        <dbReference type="ARBA" id="ARBA00022475"/>
    </source>
</evidence>
<feature type="chain" id="PRO_5004658767" description="non-specific serine/threonine protein kinase" evidence="22">
    <location>
        <begin position="37"/>
        <end position="1015"/>
    </location>
</feature>
<dbReference type="PANTHER" id="PTHR48056">
    <property type="entry name" value="LRR RECEPTOR-LIKE SERINE/THREONINE-PROTEIN KINASE-RELATED"/>
    <property type="match status" value="1"/>
</dbReference>
<evidence type="ECO:0000256" key="19">
    <source>
        <dbReference type="ARBA" id="ARBA00047899"/>
    </source>
</evidence>
<evidence type="ECO:0000313" key="25">
    <source>
        <dbReference type="Proteomes" id="UP000017836"/>
    </source>
</evidence>
<evidence type="ECO:0000256" key="3">
    <source>
        <dbReference type="ARBA" id="ARBA00008684"/>
    </source>
</evidence>
<keyword evidence="5" id="KW-1003">Cell membrane</keyword>
<feature type="domain" description="Protein kinase" evidence="23">
    <location>
        <begin position="691"/>
        <end position="962"/>
    </location>
</feature>
<dbReference type="InterPro" id="IPR013210">
    <property type="entry name" value="LRR_N_plant-typ"/>
</dbReference>
<dbReference type="SMART" id="SM00369">
    <property type="entry name" value="LRR_TYP"/>
    <property type="match status" value="7"/>
</dbReference>
<keyword evidence="9" id="KW-0808">Transferase</keyword>
<dbReference type="Gene3D" id="3.30.200.20">
    <property type="entry name" value="Phosphorylase Kinase, domain 1"/>
    <property type="match status" value="1"/>
</dbReference>
<dbReference type="InterPro" id="IPR000719">
    <property type="entry name" value="Prot_kinase_dom"/>
</dbReference>
<comment type="catalytic activity">
    <reaction evidence="19">
        <text>L-threonyl-[protein] + ATP = O-phospho-L-threonyl-[protein] + ADP + H(+)</text>
        <dbReference type="Rhea" id="RHEA:46608"/>
        <dbReference type="Rhea" id="RHEA-COMP:11060"/>
        <dbReference type="Rhea" id="RHEA-COMP:11605"/>
        <dbReference type="ChEBI" id="CHEBI:15378"/>
        <dbReference type="ChEBI" id="CHEBI:30013"/>
        <dbReference type="ChEBI" id="CHEBI:30616"/>
        <dbReference type="ChEBI" id="CHEBI:61977"/>
        <dbReference type="ChEBI" id="CHEBI:456216"/>
        <dbReference type="EC" id="2.7.11.1"/>
    </reaction>
</comment>
<proteinExistence type="inferred from homology"/>
<dbReference type="Pfam" id="PF00560">
    <property type="entry name" value="LRR_1"/>
    <property type="match status" value="8"/>
</dbReference>
<dbReference type="Gene3D" id="3.80.10.10">
    <property type="entry name" value="Ribonuclease Inhibitor"/>
    <property type="match status" value="4"/>
</dbReference>
<keyword evidence="10 21" id="KW-0812">Transmembrane</keyword>
<evidence type="ECO:0000256" key="16">
    <source>
        <dbReference type="ARBA" id="ARBA00022989"/>
    </source>
</evidence>
<evidence type="ECO:0000256" key="2">
    <source>
        <dbReference type="ARBA" id="ARBA00004479"/>
    </source>
</evidence>
<dbReference type="InterPro" id="IPR011009">
    <property type="entry name" value="Kinase-like_dom_sf"/>
</dbReference>
<dbReference type="AlphaFoldDB" id="U5CYD6"/>
<keyword evidence="25" id="KW-1185">Reference proteome</keyword>
<keyword evidence="14" id="KW-0418">Kinase</keyword>
<dbReference type="Pfam" id="PF00069">
    <property type="entry name" value="Pkinase"/>
    <property type="match status" value="1"/>
</dbReference>
<dbReference type="FunFam" id="3.80.10.10:FF:000041">
    <property type="entry name" value="LRR receptor-like serine/threonine-protein kinase ERECTA"/>
    <property type="match status" value="1"/>
</dbReference>
<keyword evidence="7" id="KW-0597">Phosphoprotein</keyword>
<dbReference type="InterPro" id="IPR008271">
    <property type="entry name" value="Ser/Thr_kinase_AS"/>
</dbReference>
<dbReference type="Pfam" id="PF08263">
    <property type="entry name" value="LRRNT_2"/>
    <property type="match status" value="1"/>
</dbReference>
<dbReference type="FunFam" id="3.80.10.10:FF:000215">
    <property type="entry name" value="Receptor-like protein kinase HSL1"/>
    <property type="match status" value="1"/>
</dbReference>
<evidence type="ECO:0000256" key="15">
    <source>
        <dbReference type="ARBA" id="ARBA00022840"/>
    </source>
</evidence>
<dbReference type="Gramene" id="ERN15174">
    <property type="protein sequence ID" value="ERN15174"/>
    <property type="gene ID" value="AMTR_s00056p00148740"/>
</dbReference>
<dbReference type="SMART" id="SM00220">
    <property type="entry name" value="S_TKc"/>
    <property type="match status" value="1"/>
</dbReference>
<sequence length="1015" mass="111998">MDSRNPSSLSLTLSHNCLSLTLFSLLLSLTFFHGHCQEDQVLLKIKQQWGNPPPLLSWNSTSGHHCNWFGITCDSNSITGISLSNLNITEKIPDSICDLKNLTHLDVSYNCITSEFPEVLFNCFRLEFLDLSQNYFVGPIPSEIFRISKLKQLNLSANNFSGDIPDGISRISGLENLYLHANQFNGSISPEIGNLLNLSELLLAYNPFPPAKILPEIGRLKKLTYLWMKENNLVGEMPDFYGNLTELRQLDLCNNRLSGKIPRSLMSLKKLEFLYLSYNNLTGIIPRPIQALGLINMDLSINQLSGTIPEDIGNLKNLTNFALYRNKLTGEIPLGLAQIPSLYDVKLFKNKLTGVLPPDLGKDSPLYNLEVSENSLSGNLPESLCASGHLDAIVVFSNIFSGALPESLSNCRNLRSMQVHLNKFSGEIPAKIWSLEFMEVMMLGNNSFSGQIPAILAKRLTRLEVQNNRFTGKIPSGISSSVNLTVFKGSNNQFSGQLPAEITALRKLETLLLDRNKLSGELPAKIESWESLARLDMSYNELEGTIPKSLGSLPSLNSLDLTNNKFSGEISPEIGELRLSFLNLSGNNLAGKIPHSFDSPAFDLSFLGNPALCGVIVHPCEKRTRDSGDGLPGYLVAILTVTGIFSMVMLAFTIATLFHRRKIFSGEDPGNWQVTSFQKLGFSESEILQQLTENNVIARGGTGKVFRVAIREEVVAVKKISKSEKRNPENEKDFHGEAQILGKIRHSNILKLLCTISGEESELLVYEFMERGSLEDCLHGGQGALMAWPLRHQIAIDVAQGLCYMHHGCSPAIIHRDVKCGNILMDEEFRAKIGDFGVAETVDKLGQGVPMSAVAGSYGYIAPEYAYTMKVTEKSDVYSFGVVLLELVTGRSANKCDGHSSLVDWTLTQIQNDKSIYGVLDKAICEPRFAEDMGLVLRLGLMCAIHSPSQRPSMKEAVNILLQCSPGGTGKKIMGPEFDAAPLHPKSPSVYFLGIRGSRRHKSIEEDIGVVDNVY</sequence>
<dbReference type="GO" id="GO:0005524">
    <property type="term" value="F:ATP binding"/>
    <property type="evidence" value="ECO:0007669"/>
    <property type="project" value="UniProtKB-KW"/>
</dbReference>
<keyword evidence="13" id="KW-0547">Nucleotide-binding</keyword>
<evidence type="ECO:0000256" key="4">
    <source>
        <dbReference type="ARBA" id="ARBA00012513"/>
    </source>
</evidence>
<accession>U5CYD6</accession>
<dbReference type="InterPro" id="IPR050647">
    <property type="entry name" value="Plant_LRR-RLKs"/>
</dbReference>
<feature type="signal peptide" evidence="22">
    <location>
        <begin position="1"/>
        <end position="36"/>
    </location>
</feature>
<keyword evidence="8" id="KW-0433">Leucine-rich repeat</keyword>
<evidence type="ECO:0000256" key="13">
    <source>
        <dbReference type="ARBA" id="ARBA00022741"/>
    </source>
</evidence>
<dbReference type="OMA" id="VKRIWNT"/>
<dbReference type="InterPro" id="IPR003591">
    <property type="entry name" value="Leu-rich_rpt_typical-subtyp"/>
</dbReference>
<comment type="similarity">
    <text evidence="3">Belongs to the protein kinase superfamily. Ser/Thr protein kinase family.</text>
</comment>
<keyword evidence="6" id="KW-0723">Serine/threonine-protein kinase</keyword>
<comment type="catalytic activity">
    <reaction evidence="20">
        <text>L-seryl-[protein] + ATP = O-phospho-L-seryl-[protein] + ADP + H(+)</text>
        <dbReference type="Rhea" id="RHEA:17989"/>
        <dbReference type="Rhea" id="RHEA-COMP:9863"/>
        <dbReference type="Rhea" id="RHEA-COMP:11604"/>
        <dbReference type="ChEBI" id="CHEBI:15378"/>
        <dbReference type="ChEBI" id="CHEBI:29999"/>
        <dbReference type="ChEBI" id="CHEBI:30616"/>
        <dbReference type="ChEBI" id="CHEBI:83421"/>
        <dbReference type="ChEBI" id="CHEBI:456216"/>
        <dbReference type="EC" id="2.7.11.1"/>
    </reaction>
</comment>
<organism evidence="24 25">
    <name type="scientific">Amborella trichopoda</name>
    <dbReference type="NCBI Taxonomy" id="13333"/>
    <lineage>
        <taxon>Eukaryota</taxon>
        <taxon>Viridiplantae</taxon>
        <taxon>Streptophyta</taxon>
        <taxon>Embryophyta</taxon>
        <taxon>Tracheophyta</taxon>
        <taxon>Spermatophyta</taxon>
        <taxon>Magnoliopsida</taxon>
        <taxon>Amborellales</taxon>
        <taxon>Amborellaceae</taxon>
        <taxon>Amborella</taxon>
    </lineage>
</organism>
<evidence type="ECO:0000259" key="23">
    <source>
        <dbReference type="PROSITE" id="PS50011"/>
    </source>
</evidence>
<dbReference type="GO" id="GO:0004674">
    <property type="term" value="F:protein serine/threonine kinase activity"/>
    <property type="evidence" value="ECO:0007669"/>
    <property type="project" value="UniProtKB-KW"/>
</dbReference>
<evidence type="ECO:0000256" key="22">
    <source>
        <dbReference type="SAM" id="SignalP"/>
    </source>
</evidence>
<dbReference type="SUPFAM" id="SSF56112">
    <property type="entry name" value="Protein kinase-like (PK-like)"/>
    <property type="match status" value="1"/>
</dbReference>
<evidence type="ECO:0000256" key="7">
    <source>
        <dbReference type="ARBA" id="ARBA00022553"/>
    </source>
</evidence>
<evidence type="ECO:0000313" key="24">
    <source>
        <dbReference type="EMBL" id="ERN15174.1"/>
    </source>
</evidence>
<evidence type="ECO:0000256" key="20">
    <source>
        <dbReference type="ARBA" id="ARBA00048679"/>
    </source>
</evidence>
<dbReference type="InterPro" id="IPR001611">
    <property type="entry name" value="Leu-rich_rpt"/>
</dbReference>
<gene>
    <name evidence="24" type="ORF">AMTR_s00056p00148740</name>
</gene>
<evidence type="ECO:0000256" key="8">
    <source>
        <dbReference type="ARBA" id="ARBA00022614"/>
    </source>
</evidence>
<dbReference type="GO" id="GO:0005886">
    <property type="term" value="C:plasma membrane"/>
    <property type="evidence" value="ECO:0007669"/>
    <property type="project" value="UniProtKB-SubCell"/>
</dbReference>
<evidence type="ECO:0000256" key="17">
    <source>
        <dbReference type="ARBA" id="ARBA00023136"/>
    </source>
</evidence>
<dbReference type="FunFam" id="3.80.10.10:FF:000077">
    <property type="entry name" value="LRR receptor-like serine/threonine-protein kinase ERL1"/>
    <property type="match status" value="1"/>
</dbReference>
<dbReference type="SUPFAM" id="SSF52058">
    <property type="entry name" value="L domain-like"/>
    <property type="match status" value="1"/>
</dbReference>
<name>U5CYD6_AMBTC</name>
<keyword evidence="12" id="KW-0677">Repeat</keyword>